<dbReference type="InterPro" id="IPR051637">
    <property type="entry name" value="Ank_repeat_dom-contain_49"/>
</dbReference>
<proteinExistence type="predicted"/>
<evidence type="ECO:0000313" key="5">
    <source>
        <dbReference type="EMBL" id="PJG60067.1"/>
    </source>
</evidence>
<comment type="caution">
    <text evidence="5">The sequence shown here is derived from an EMBL/GenBank/DDBJ whole genome shotgun (WGS) entry which is preliminary data.</text>
</comment>
<protein>
    <submittedName>
        <fullName evidence="5">Uncharacterized protein</fullName>
    </submittedName>
</protein>
<dbReference type="PROSITE" id="PS50088">
    <property type="entry name" value="ANK_REPEAT"/>
    <property type="match status" value="2"/>
</dbReference>
<name>A0A2H9U7P4_9GAMM</name>
<dbReference type="SUPFAM" id="SSF48403">
    <property type="entry name" value="Ankyrin repeat"/>
    <property type="match status" value="1"/>
</dbReference>
<organism evidence="5 6">
    <name type="scientific">Aeromonas cavernicola</name>
    <dbReference type="NCBI Taxonomy" id="1006623"/>
    <lineage>
        <taxon>Bacteria</taxon>
        <taxon>Pseudomonadati</taxon>
        <taxon>Pseudomonadota</taxon>
        <taxon>Gammaproteobacteria</taxon>
        <taxon>Aeromonadales</taxon>
        <taxon>Aeromonadaceae</taxon>
        <taxon>Aeromonas</taxon>
    </lineage>
</organism>
<dbReference type="PANTHER" id="PTHR24180:SF45">
    <property type="entry name" value="POLY [ADP-RIBOSE] POLYMERASE TANKYRASE"/>
    <property type="match status" value="1"/>
</dbReference>
<gene>
    <name evidence="5" type="ORF">CUC53_03985</name>
</gene>
<feature type="signal peptide" evidence="4">
    <location>
        <begin position="1"/>
        <end position="23"/>
    </location>
</feature>
<dbReference type="Pfam" id="PF12796">
    <property type="entry name" value="Ank_2"/>
    <property type="match status" value="2"/>
</dbReference>
<keyword evidence="1" id="KW-0677">Repeat</keyword>
<reference evidence="5 6" key="1">
    <citation type="submission" date="2017-11" db="EMBL/GenBank/DDBJ databases">
        <title>Draft genome sequence of environmental isolate Aeromonas cavernicola sp. nov. MDC 2508.</title>
        <authorList>
            <person name="Colston S.M."/>
            <person name="Navarro A."/>
            <person name="Martinez-Murcia A.J."/>
            <person name="Graf J."/>
        </authorList>
    </citation>
    <scope>NUCLEOTIDE SEQUENCE [LARGE SCALE GENOMIC DNA]</scope>
    <source>
        <strain evidence="5 6">MDC 2508</strain>
    </source>
</reference>
<dbReference type="InterPro" id="IPR036770">
    <property type="entry name" value="Ankyrin_rpt-contain_sf"/>
</dbReference>
<evidence type="ECO:0000313" key="6">
    <source>
        <dbReference type="Proteomes" id="UP000235861"/>
    </source>
</evidence>
<dbReference type="EMBL" id="PGGC01000036">
    <property type="protein sequence ID" value="PJG60067.1"/>
    <property type="molecule type" value="Genomic_DNA"/>
</dbReference>
<dbReference type="SMART" id="SM00248">
    <property type="entry name" value="ANK"/>
    <property type="match status" value="4"/>
</dbReference>
<feature type="repeat" description="ANK" evidence="3">
    <location>
        <begin position="176"/>
        <end position="208"/>
    </location>
</feature>
<dbReference type="Proteomes" id="UP000235861">
    <property type="component" value="Unassembled WGS sequence"/>
</dbReference>
<evidence type="ECO:0000256" key="3">
    <source>
        <dbReference type="PROSITE-ProRule" id="PRU00023"/>
    </source>
</evidence>
<dbReference type="OrthoDB" id="671583at2"/>
<evidence type="ECO:0000256" key="1">
    <source>
        <dbReference type="ARBA" id="ARBA00022737"/>
    </source>
</evidence>
<evidence type="ECO:0000256" key="4">
    <source>
        <dbReference type="SAM" id="SignalP"/>
    </source>
</evidence>
<keyword evidence="2 3" id="KW-0040">ANK repeat</keyword>
<feature type="repeat" description="ANK" evidence="3">
    <location>
        <begin position="104"/>
        <end position="136"/>
    </location>
</feature>
<keyword evidence="4" id="KW-0732">Signal</keyword>
<dbReference type="RefSeq" id="WP_100292946.1">
    <property type="nucleotide sequence ID" value="NZ_PGGC01000036.1"/>
</dbReference>
<dbReference type="PROSITE" id="PS50297">
    <property type="entry name" value="ANK_REP_REGION"/>
    <property type="match status" value="1"/>
</dbReference>
<dbReference type="PANTHER" id="PTHR24180">
    <property type="entry name" value="CYCLIN-DEPENDENT KINASE INHIBITOR 2C-RELATED"/>
    <property type="match status" value="1"/>
</dbReference>
<sequence length="248" mass="26749">MLVTKKILSVGLLALMTTGVVNAAELKIEQVNKNNPLNLADYRLDYAEMRDIANSSRLAHRVFYIPSVGADAAWFDAVKKGNLAQVKKMVAAGQNIEAKDTGSREQTALGWAAFIGYEDIVDYLIGKGANLYATDKSDVYNVLKSAVLGKNVNIVKKVYPLVIGSMKDGVNMIESDGETLLMVAASNNRVDTVKYLLAQGAKIDHVGKPLDQSHNALTYACSRSPDLEVVKVLLDAGAVNFKTGKPAC</sequence>
<dbReference type="AlphaFoldDB" id="A0A2H9U7P4"/>
<evidence type="ECO:0000256" key="2">
    <source>
        <dbReference type="ARBA" id="ARBA00023043"/>
    </source>
</evidence>
<dbReference type="Gene3D" id="1.25.40.20">
    <property type="entry name" value="Ankyrin repeat-containing domain"/>
    <property type="match status" value="2"/>
</dbReference>
<dbReference type="InterPro" id="IPR002110">
    <property type="entry name" value="Ankyrin_rpt"/>
</dbReference>
<keyword evidence="6" id="KW-1185">Reference proteome</keyword>
<accession>A0A2H9U7P4</accession>
<feature type="chain" id="PRO_5014140103" evidence="4">
    <location>
        <begin position="24"/>
        <end position="248"/>
    </location>
</feature>